<dbReference type="PhylomeDB" id="A9A1S9"/>
<evidence type="ECO:0000313" key="7">
    <source>
        <dbReference type="EMBL" id="ABX12050.1"/>
    </source>
</evidence>
<dbReference type="PANTHER" id="PTHR43715:SF1">
    <property type="entry name" value="GDP-MANNOSE 4,6 DEHYDRATASE"/>
    <property type="match status" value="1"/>
</dbReference>
<dbReference type="eggNOG" id="arCOG01373">
    <property type="taxonomic scope" value="Archaea"/>
</dbReference>
<comment type="cofactor">
    <cofactor evidence="1 5">
        <name>NADP(+)</name>
        <dbReference type="ChEBI" id="CHEBI:58349"/>
    </cofactor>
</comment>
<feature type="domain" description="NAD(P)-binding" evidence="6">
    <location>
        <begin position="5"/>
        <end position="311"/>
    </location>
</feature>
<comment type="function">
    <text evidence="5">Catalyzes the conversion of GDP-D-mannose to GDP-4-dehydro-6-deoxy-D-mannose.</text>
</comment>
<dbReference type="STRING" id="436308.Nmar_0150"/>
<dbReference type="Proteomes" id="UP000000792">
    <property type="component" value="Chromosome"/>
</dbReference>
<dbReference type="Gene3D" id="3.90.25.10">
    <property type="entry name" value="UDP-galactose 4-epimerase, domain 1"/>
    <property type="match status" value="1"/>
</dbReference>
<evidence type="ECO:0000259" key="6">
    <source>
        <dbReference type="Pfam" id="PF16363"/>
    </source>
</evidence>
<dbReference type="EC" id="4.2.1.47" evidence="3 5"/>
<dbReference type="GO" id="GO:0019673">
    <property type="term" value="P:GDP-mannose metabolic process"/>
    <property type="evidence" value="ECO:0007669"/>
    <property type="project" value="InterPro"/>
</dbReference>
<sequence length="327" mass="37327">MKNALIFGLTGQDGTYLADFLLKKGYNVFGTFRRTSHRCFERLEEMEIFHKVTDIKADLSDYGSVQAAIKQSEPDEIYNLGAQSFVGASFQQPVLTSDITGLGVLRVLEAIRENVPDAKFYQASSSEMYGNYPGIKNEESPFRPRSPYGAAKVFGHHMTNHYKEAYNIFACCGILFNHESPLRGLEFVTRKITYALSKIKFNTLDKLHLGNINAKRDWGFAGDYVEAMWLMLQQKEPDNYVIATGKSHSIKEFLDIASEYAGLGDWHEFVEIDESLMRPTDIEDLVGDASKARKNLNWEPKTSFKELVKKMMDHDIEYHKQHPSSQY</sequence>
<comment type="similarity">
    <text evidence="2 5">Belongs to the NAD(P)-dependent epimerase/dehydratase family. GDP-mannose 4,6-dehydratase subfamily.</text>
</comment>
<dbReference type="Gene3D" id="3.40.50.720">
    <property type="entry name" value="NAD(P)-binding Rossmann-like Domain"/>
    <property type="match status" value="1"/>
</dbReference>
<dbReference type="GO" id="GO:0070401">
    <property type="term" value="F:NADP+ binding"/>
    <property type="evidence" value="ECO:0007669"/>
    <property type="project" value="UniProtKB-UniRule"/>
</dbReference>
<dbReference type="AlphaFoldDB" id="A9A1S9"/>
<dbReference type="InParanoid" id="A9A1S9"/>
<accession>A9A1S9</accession>
<keyword evidence="5" id="KW-0521">NADP</keyword>
<dbReference type="Pfam" id="PF16363">
    <property type="entry name" value="GDP_Man_Dehyd"/>
    <property type="match status" value="1"/>
</dbReference>
<comment type="catalytic activity">
    <reaction evidence="5">
        <text>GDP-alpha-D-mannose = GDP-4-dehydro-alpha-D-rhamnose + H2O</text>
        <dbReference type="Rhea" id="RHEA:23820"/>
        <dbReference type="ChEBI" id="CHEBI:15377"/>
        <dbReference type="ChEBI" id="CHEBI:57527"/>
        <dbReference type="ChEBI" id="CHEBI:57964"/>
        <dbReference type="EC" id="4.2.1.47"/>
    </reaction>
</comment>
<gene>
    <name evidence="5" type="primary">gmd</name>
    <name evidence="7" type="ordered locus">Nmar_0150</name>
</gene>
<dbReference type="RefSeq" id="WP_012214537.1">
    <property type="nucleotide sequence ID" value="NC_010085.1"/>
</dbReference>
<evidence type="ECO:0000256" key="5">
    <source>
        <dbReference type="HAMAP-Rule" id="MF_00955"/>
    </source>
</evidence>
<dbReference type="InterPro" id="IPR016040">
    <property type="entry name" value="NAD(P)-bd_dom"/>
</dbReference>
<dbReference type="InterPro" id="IPR006368">
    <property type="entry name" value="GDP_Man_deHydtase"/>
</dbReference>
<comment type="caution">
    <text evidence="5">Lacks conserved residue(s) required for the propagation of feature annotation.</text>
</comment>
<dbReference type="PANTHER" id="PTHR43715">
    <property type="entry name" value="GDP-MANNOSE 4,6-DEHYDRATASE"/>
    <property type="match status" value="1"/>
</dbReference>
<evidence type="ECO:0000313" key="8">
    <source>
        <dbReference type="Proteomes" id="UP000000792"/>
    </source>
</evidence>
<dbReference type="GO" id="GO:0008446">
    <property type="term" value="F:GDP-mannose 4,6-dehydratase activity"/>
    <property type="evidence" value="ECO:0007669"/>
    <property type="project" value="UniProtKB-UniRule"/>
</dbReference>
<dbReference type="KEGG" id="nmr:Nmar_0150"/>
<evidence type="ECO:0000256" key="4">
    <source>
        <dbReference type="ARBA" id="ARBA00023239"/>
    </source>
</evidence>
<protein>
    <recommendedName>
        <fullName evidence="3 5">GDP-mannose 4,6-dehydratase</fullName>
        <ecNumber evidence="3 5">4.2.1.47</ecNumber>
    </recommendedName>
    <alternativeName>
        <fullName evidence="5">GDP-D-mannose dehydratase</fullName>
    </alternativeName>
</protein>
<keyword evidence="8" id="KW-1185">Reference proteome</keyword>
<dbReference type="EMBL" id="CP000866">
    <property type="protein sequence ID" value="ABX12050.1"/>
    <property type="molecule type" value="Genomic_DNA"/>
</dbReference>
<dbReference type="FunFam" id="3.40.50.720:FF:000924">
    <property type="entry name" value="GDP-mannose 4,6 dehydratase"/>
    <property type="match status" value="1"/>
</dbReference>
<dbReference type="GeneID" id="5774346"/>
<name>A9A1S9_NITMS</name>
<dbReference type="CDD" id="cd05260">
    <property type="entry name" value="GDP_MD_SDR_e"/>
    <property type="match status" value="1"/>
</dbReference>
<evidence type="ECO:0000256" key="2">
    <source>
        <dbReference type="ARBA" id="ARBA00009263"/>
    </source>
</evidence>
<evidence type="ECO:0000256" key="3">
    <source>
        <dbReference type="ARBA" id="ARBA00011989"/>
    </source>
</evidence>
<dbReference type="HOGENOM" id="CLU_007383_14_0_2"/>
<dbReference type="OrthoDB" id="4907at2157"/>
<keyword evidence="4 5" id="KW-0456">Lyase</keyword>
<organism evidence="7 8">
    <name type="scientific">Nitrosopumilus maritimus (strain SCM1)</name>
    <dbReference type="NCBI Taxonomy" id="436308"/>
    <lineage>
        <taxon>Archaea</taxon>
        <taxon>Nitrososphaerota</taxon>
        <taxon>Nitrososphaeria</taxon>
        <taxon>Nitrosopumilales</taxon>
        <taxon>Nitrosopumilaceae</taxon>
        <taxon>Nitrosopumilus</taxon>
    </lineage>
</organism>
<reference evidence="7 8" key="1">
    <citation type="journal article" date="2010" name="Proc. Natl. Acad. Sci. U.S.A.">
        <title>Nitrosopumilus maritimus genome reveals unique mechanisms for nitrification and autotrophy in globally distributed marine crenarchaea.</title>
        <authorList>
            <person name="Walker C.B."/>
            <person name="de la Torre J.R."/>
            <person name="Klotz M.G."/>
            <person name="Urakawa H."/>
            <person name="Pinel N."/>
            <person name="Arp D.J."/>
            <person name="Brochier-Armanet C."/>
            <person name="Chain P.S."/>
            <person name="Chan P.P."/>
            <person name="Gollabgir A."/>
            <person name="Hemp J."/>
            <person name="Hugler M."/>
            <person name="Karr E.A."/>
            <person name="Konneke M."/>
            <person name="Shin M."/>
            <person name="Lawton T.J."/>
            <person name="Lowe T."/>
            <person name="Martens-Habbena W."/>
            <person name="Sayavedra-Soto L.A."/>
            <person name="Lang D."/>
            <person name="Sievert S.M."/>
            <person name="Rosenzweig A.C."/>
            <person name="Manning G."/>
            <person name="Stahl D.A."/>
        </authorList>
    </citation>
    <scope>NUCLEOTIDE SEQUENCE [LARGE SCALE GENOMIC DNA]</scope>
    <source>
        <strain evidence="7 8">SCM1</strain>
    </source>
</reference>
<dbReference type="HAMAP" id="MF_00955">
    <property type="entry name" value="GDP_Man_dehydratase"/>
    <property type="match status" value="1"/>
</dbReference>
<proteinExistence type="inferred from homology"/>
<dbReference type="SUPFAM" id="SSF51735">
    <property type="entry name" value="NAD(P)-binding Rossmann-fold domains"/>
    <property type="match status" value="1"/>
</dbReference>
<dbReference type="InterPro" id="IPR036291">
    <property type="entry name" value="NAD(P)-bd_dom_sf"/>
</dbReference>
<dbReference type="EnsemblBacteria" id="ABX12050">
    <property type="protein sequence ID" value="ABX12050"/>
    <property type="gene ID" value="Nmar_0150"/>
</dbReference>
<evidence type="ECO:0000256" key="1">
    <source>
        <dbReference type="ARBA" id="ARBA00001937"/>
    </source>
</evidence>